<feature type="repeat" description="ANK" evidence="7">
    <location>
        <begin position="537"/>
        <end position="561"/>
    </location>
</feature>
<evidence type="ECO:0000256" key="2">
    <source>
        <dbReference type="ARBA" id="ARBA00022692"/>
    </source>
</evidence>
<dbReference type="InterPro" id="IPR045863">
    <property type="entry name" value="CorA_TM1_TM2"/>
</dbReference>
<evidence type="ECO:0000313" key="12">
    <source>
        <dbReference type="Proteomes" id="UP001310890"/>
    </source>
</evidence>
<dbReference type="Pfam" id="PF00023">
    <property type="entry name" value="Ank"/>
    <property type="match status" value="1"/>
</dbReference>
<keyword evidence="4 10" id="KW-1133">Transmembrane helix</keyword>
<evidence type="ECO:0000256" key="3">
    <source>
        <dbReference type="ARBA" id="ARBA00022737"/>
    </source>
</evidence>
<proteinExistence type="predicted"/>
<feature type="transmembrane region" description="Helical" evidence="10">
    <location>
        <begin position="1318"/>
        <end position="1337"/>
    </location>
</feature>
<evidence type="ECO:0000256" key="5">
    <source>
        <dbReference type="ARBA" id="ARBA00023043"/>
    </source>
</evidence>
<dbReference type="GO" id="GO:0046873">
    <property type="term" value="F:metal ion transmembrane transporter activity"/>
    <property type="evidence" value="ECO:0007669"/>
    <property type="project" value="InterPro"/>
</dbReference>
<evidence type="ECO:0000313" key="11">
    <source>
        <dbReference type="EMBL" id="KAK5109488.1"/>
    </source>
</evidence>
<evidence type="ECO:0000256" key="4">
    <source>
        <dbReference type="ARBA" id="ARBA00022989"/>
    </source>
</evidence>
<feature type="compositionally biased region" description="Polar residues" evidence="9">
    <location>
        <begin position="830"/>
        <end position="853"/>
    </location>
</feature>
<name>A0AAN7TB75_9PEZI</name>
<comment type="caution">
    <text evidence="11">The sequence shown here is derived from an EMBL/GenBank/DDBJ whole genome shotgun (WGS) entry which is preliminary data.</text>
</comment>
<evidence type="ECO:0000256" key="6">
    <source>
        <dbReference type="ARBA" id="ARBA00023136"/>
    </source>
</evidence>
<dbReference type="Gene3D" id="1.25.40.20">
    <property type="entry name" value="Ankyrin repeat-containing domain"/>
    <property type="match status" value="4"/>
</dbReference>
<keyword evidence="3" id="KW-0677">Repeat</keyword>
<feature type="repeat" description="ANK" evidence="7">
    <location>
        <begin position="376"/>
        <end position="409"/>
    </location>
</feature>
<feature type="repeat" description="ANK" evidence="7">
    <location>
        <begin position="571"/>
        <end position="591"/>
    </location>
</feature>
<dbReference type="SMART" id="SM00248">
    <property type="entry name" value="ANK"/>
    <property type="match status" value="9"/>
</dbReference>
<feature type="region of interest" description="Disordered" evidence="9">
    <location>
        <begin position="753"/>
        <end position="853"/>
    </location>
</feature>
<dbReference type="SUPFAM" id="SSF144083">
    <property type="entry name" value="Magnesium transport protein CorA, transmembrane region"/>
    <property type="match status" value="1"/>
</dbReference>
<protein>
    <recommendedName>
        <fullName evidence="13">Ankyrin repeat protein</fullName>
    </recommendedName>
</protein>
<dbReference type="Pfam" id="PF01544">
    <property type="entry name" value="CorA"/>
    <property type="match status" value="1"/>
</dbReference>
<keyword evidence="8" id="KW-0175">Coiled coil</keyword>
<dbReference type="PROSITE" id="PS50088">
    <property type="entry name" value="ANK_REPEAT"/>
    <property type="match status" value="4"/>
</dbReference>
<feature type="compositionally biased region" description="Polar residues" evidence="9">
    <location>
        <begin position="130"/>
        <end position="145"/>
    </location>
</feature>
<dbReference type="EMBL" id="JAVRRL010000063">
    <property type="protein sequence ID" value="KAK5109488.1"/>
    <property type="molecule type" value="Genomic_DNA"/>
</dbReference>
<reference evidence="11" key="1">
    <citation type="submission" date="2023-08" db="EMBL/GenBank/DDBJ databases">
        <title>Black Yeasts Isolated from many extreme environments.</title>
        <authorList>
            <person name="Coleine C."/>
            <person name="Stajich J.E."/>
            <person name="Selbmann L."/>
        </authorList>
    </citation>
    <scope>NUCLEOTIDE SEQUENCE</scope>
    <source>
        <strain evidence="11">CCFEE 5401</strain>
    </source>
</reference>
<feature type="repeat" description="ANK" evidence="7">
    <location>
        <begin position="503"/>
        <end position="536"/>
    </location>
</feature>
<dbReference type="PANTHER" id="PTHR24126:SF14">
    <property type="entry name" value="ANK_REP_REGION DOMAIN-CONTAINING PROTEIN"/>
    <property type="match status" value="1"/>
</dbReference>
<dbReference type="Proteomes" id="UP001310890">
    <property type="component" value="Unassembled WGS sequence"/>
</dbReference>
<feature type="region of interest" description="Disordered" evidence="9">
    <location>
        <begin position="128"/>
        <end position="162"/>
    </location>
</feature>
<gene>
    <name evidence="11" type="ORF">LTR62_006940</name>
</gene>
<keyword evidence="5 7" id="KW-0040">ANK repeat</keyword>
<organism evidence="11 12">
    <name type="scientific">Meristemomyces frigidus</name>
    <dbReference type="NCBI Taxonomy" id="1508187"/>
    <lineage>
        <taxon>Eukaryota</taxon>
        <taxon>Fungi</taxon>
        <taxon>Dikarya</taxon>
        <taxon>Ascomycota</taxon>
        <taxon>Pezizomycotina</taxon>
        <taxon>Dothideomycetes</taxon>
        <taxon>Dothideomycetidae</taxon>
        <taxon>Mycosphaerellales</taxon>
        <taxon>Teratosphaeriaceae</taxon>
        <taxon>Meristemomyces</taxon>
    </lineage>
</organism>
<keyword evidence="2 10" id="KW-0812">Transmembrane</keyword>
<comment type="subcellular location">
    <subcellularLocation>
        <location evidence="1">Membrane</location>
        <topology evidence="1">Multi-pass membrane protein</topology>
    </subcellularLocation>
</comment>
<dbReference type="GO" id="GO:0016020">
    <property type="term" value="C:membrane"/>
    <property type="evidence" value="ECO:0007669"/>
    <property type="project" value="UniProtKB-SubCell"/>
</dbReference>
<evidence type="ECO:0000256" key="7">
    <source>
        <dbReference type="PROSITE-ProRule" id="PRU00023"/>
    </source>
</evidence>
<feature type="transmembrane region" description="Helical" evidence="10">
    <location>
        <begin position="1274"/>
        <end position="1298"/>
    </location>
</feature>
<evidence type="ECO:0000256" key="10">
    <source>
        <dbReference type="SAM" id="Phobius"/>
    </source>
</evidence>
<evidence type="ECO:0000256" key="9">
    <source>
        <dbReference type="SAM" id="MobiDB-lite"/>
    </source>
</evidence>
<dbReference type="PROSITE" id="PS50297">
    <property type="entry name" value="ANK_REP_REGION"/>
    <property type="match status" value="3"/>
</dbReference>
<feature type="coiled-coil region" evidence="8">
    <location>
        <begin position="455"/>
        <end position="482"/>
    </location>
</feature>
<feature type="compositionally biased region" description="Basic and acidic residues" evidence="9">
    <location>
        <begin position="147"/>
        <end position="156"/>
    </location>
</feature>
<evidence type="ECO:0000256" key="1">
    <source>
        <dbReference type="ARBA" id="ARBA00004141"/>
    </source>
</evidence>
<dbReference type="InterPro" id="IPR002523">
    <property type="entry name" value="MgTranspt_CorA/ZnTranspt_ZntB"/>
</dbReference>
<dbReference type="InterPro" id="IPR002110">
    <property type="entry name" value="Ankyrin_rpt"/>
</dbReference>
<evidence type="ECO:0008006" key="13">
    <source>
        <dbReference type="Google" id="ProtNLM"/>
    </source>
</evidence>
<dbReference type="Gene3D" id="1.20.58.340">
    <property type="entry name" value="Magnesium transport protein CorA, transmembrane region"/>
    <property type="match status" value="1"/>
</dbReference>
<dbReference type="InterPro" id="IPR036770">
    <property type="entry name" value="Ankyrin_rpt-contain_sf"/>
</dbReference>
<dbReference type="SUPFAM" id="SSF48403">
    <property type="entry name" value="Ankyrin repeat"/>
    <property type="match status" value="2"/>
</dbReference>
<evidence type="ECO:0000256" key="8">
    <source>
        <dbReference type="SAM" id="Coils"/>
    </source>
</evidence>
<accession>A0AAN7TB75</accession>
<sequence>MAPISKRKGSTTPAPSTPNAMSEMQKAVRDNDFERLKQVLGVATFDTPKSDVLAITLSMCCHKGRLEAVEWLLAAGADPNASVKGRALLPLLRKLDLPLFPVIQRFQAVESCQDDTYRASISRGFHVPEQQRSPVTVQPQSNARTSPVERRKRDVSQKQGRLQAEDARLRLEDFDRQRIVELLLKKGADVDAIDDKKRTPLMLAKTVPILQLLLTYKADVQRKDAEGETALMYARHVECARLLLEHGADIDARDGLRRTALMNSIIEDEDPAIALFLIDRHVAATPSLDAGVEACDYMGRTILVTAVWKNRVAVVDKLLANHVNVSKKDSRGRNVLHHYAGDSDRRLEDEDGSGPQIFQRILDVAENGDLRTKDSQARTPLHWAAATGNLFATRTLLAYKSVDVDALERKSKTPLHLAVRLAPSLDDKGDLDLQMSDSGSVRIARSSGQVSQRQKDNFNKQLKIKEKQKQDEQQKRTELLRRVKGVVLLLLEHDAKVNAEAEGGWTPLHVACREQYVIEILEMLLARGAKVDHRTNTGRTAFHTACDAGNVRVVEHLLANGKAAVLTRDNSGNTPLLSAASRGHKDIVQLLAPWSEQQANALTEEAKAAAKQFYATVVDFGGYKRGNEVKKVKVYDLLYESPGFRGTQKASTSTLCTGSTKFRWIHLPSNNVTWCQDLLTRRFIEEGAEDGQGFKMLQRSFLHQHGGPKLHANYMRAQCVAIPRTPPPTSVEEGKASPPRMAPRLSVSFAPLEHSSQMSDDDRLPSDPLASGDGPIATGAAHDGRLLTTRWGPEQPVSLGASVADEDRSRTNESLLPKPVEPPSGRLLRRSSTMNSQRSQNTREASQKVVISNASSSADHSVYMFSPYLHFETDKERQEMQAVARKATAEGSEEDERKVKFALKTLDPLHQMSADELLVRAHLKPPISALHMRRTLDQSFYRTIDTEYRDKTQVVYRYAQRYGAADDRLKVLMVDQLWLWVVGKDLVVTSFPQRWRQPREDPLNVLESTIEEINSNTGDVVDSIYDLAVLIGGRCFGTFDRSSITRDGLTFADMFEASLGDALERETKLFKEFEDASQQVSLDLRRRQQSLQRAEQLEKVKAGTDDSHAIWKASKDVREYSHRKERAFDTLLDIGQETALLAEVKDIRDELDMLRMVFEQQDQVLDQAGTAMDVIVGPNDEQDVDHDAVSKKRKITKRLQQNRRAVDHSIKEIKRMDKQAGRIYQSMRDLLDLKQKYANAIEARYSRVQAQQAFRQSSEMAQQSRENARQGRSLMVFTIATVVFLPLSFLASFFAINIAEFPHPGGIQEMTLAYVSKYIFGIGLSFALACIVTAMLWNRLEALCRWLWAKVFPKEVQTRDVNLELRSLHELSHLDHASLESRGAIDLAALSRRSRSVPRLHGNKVLRRPTLDEHFVGWQV</sequence>
<dbReference type="Pfam" id="PF12796">
    <property type="entry name" value="Ank_2"/>
    <property type="match status" value="3"/>
</dbReference>
<dbReference type="PANTHER" id="PTHR24126">
    <property type="entry name" value="ANKYRIN REPEAT, PH AND SEC7 DOMAIN CONTAINING PROTEIN SECG-RELATED"/>
    <property type="match status" value="1"/>
</dbReference>
<feature type="compositionally biased region" description="Polar residues" evidence="9">
    <location>
        <begin position="10"/>
        <end position="22"/>
    </location>
</feature>
<feature type="region of interest" description="Disordered" evidence="9">
    <location>
        <begin position="1"/>
        <end position="22"/>
    </location>
</feature>
<keyword evidence="6 10" id="KW-0472">Membrane</keyword>